<evidence type="ECO:0000259" key="3">
    <source>
        <dbReference type="PROSITE" id="PS51277"/>
    </source>
</evidence>
<keyword evidence="5" id="KW-1185">Reference proteome</keyword>
<dbReference type="EMBL" id="LR743596">
    <property type="protein sequence ID" value="CAA2626185.1"/>
    <property type="molecule type" value="Genomic_DNA"/>
</dbReference>
<dbReference type="Pfam" id="PF03181">
    <property type="entry name" value="BURP"/>
    <property type="match status" value="1"/>
</dbReference>
<accession>A0A7I8J7W0</accession>
<dbReference type="AlphaFoldDB" id="A0A7I8J7W0"/>
<evidence type="ECO:0000313" key="4">
    <source>
        <dbReference type="EMBL" id="CAA2626185.1"/>
    </source>
</evidence>
<sequence>MLKTGTAMAMPDLRDRMPRRAFLPRSIAQKLPFSTARLEDMNRAFNATPDTALAKAMASTVAECERAPSRGETKRCATSVEDMIDFATAVLGSDVVVRSTESAAGSRRSFVVGKVTGVDGGRVTRAVSCHQSLFPFQVYYCHSVPKVRVYEAEILAGAAEKINHGVAICRIEVCHWIFPGDMTWTVSD</sequence>
<evidence type="ECO:0000256" key="2">
    <source>
        <dbReference type="ARBA" id="ARBA00023180"/>
    </source>
</evidence>
<reference evidence="4 5" key="1">
    <citation type="submission" date="2019-12" db="EMBL/GenBank/DDBJ databases">
        <authorList>
            <person name="Scholz U."/>
            <person name="Mascher M."/>
            <person name="Fiebig A."/>
        </authorList>
    </citation>
    <scope>NUCLEOTIDE SEQUENCE</scope>
</reference>
<protein>
    <recommendedName>
        <fullName evidence="3">BURP domain-containing protein</fullName>
    </recommendedName>
</protein>
<dbReference type="PROSITE" id="PS51277">
    <property type="entry name" value="BURP"/>
    <property type="match status" value="1"/>
</dbReference>
<dbReference type="SMART" id="SM01045">
    <property type="entry name" value="BURP"/>
    <property type="match status" value="1"/>
</dbReference>
<dbReference type="InterPro" id="IPR051897">
    <property type="entry name" value="PG-associated_BURP"/>
</dbReference>
<evidence type="ECO:0000313" key="5">
    <source>
        <dbReference type="Proteomes" id="UP001189122"/>
    </source>
</evidence>
<dbReference type="EMBL" id="CACRZD030000009">
    <property type="protein sequence ID" value="CAA6665503.1"/>
    <property type="molecule type" value="Genomic_DNA"/>
</dbReference>
<proteinExistence type="predicted"/>
<organism evidence="4">
    <name type="scientific">Spirodela intermedia</name>
    <name type="common">Intermediate duckweed</name>
    <dbReference type="NCBI Taxonomy" id="51605"/>
    <lineage>
        <taxon>Eukaryota</taxon>
        <taxon>Viridiplantae</taxon>
        <taxon>Streptophyta</taxon>
        <taxon>Embryophyta</taxon>
        <taxon>Tracheophyta</taxon>
        <taxon>Spermatophyta</taxon>
        <taxon>Magnoliopsida</taxon>
        <taxon>Liliopsida</taxon>
        <taxon>Araceae</taxon>
        <taxon>Lemnoideae</taxon>
        <taxon>Spirodela</taxon>
    </lineage>
</organism>
<dbReference type="Proteomes" id="UP001189122">
    <property type="component" value="Unassembled WGS sequence"/>
</dbReference>
<keyword evidence="2" id="KW-0325">Glycoprotein</keyword>
<dbReference type="InterPro" id="IPR004873">
    <property type="entry name" value="BURP_dom"/>
</dbReference>
<dbReference type="PANTHER" id="PTHR31458">
    <property type="entry name" value="POLYGALACTURONASE 1 BETA-LIKE PROTEIN 2"/>
    <property type="match status" value="1"/>
</dbReference>
<gene>
    <name evidence="4" type="ORF">SI7747_09011892</name>
</gene>
<dbReference type="PANTHER" id="PTHR31458:SF2">
    <property type="entry name" value="POLYGALACTURONASE 1 BETA-LIKE PROTEIN 2"/>
    <property type="match status" value="1"/>
</dbReference>
<evidence type="ECO:0000256" key="1">
    <source>
        <dbReference type="ARBA" id="ARBA00022729"/>
    </source>
</evidence>
<keyword evidence="1" id="KW-0732">Signal</keyword>
<feature type="domain" description="BURP" evidence="3">
    <location>
        <begin position="1"/>
        <end position="188"/>
    </location>
</feature>
<name>A0A7I8J7W0_SPIIN</name>